<dbReference type="RefSeq" id="WP_238304775.1">
    <property type="nucleotide sequence ID" value="NZ_BRXE01000001.1"/>
</dbReference>
<evidence type="ECO:0008006" key="4">
    <source>
        <dbReference type="Google" id="ProtNLM"/>
    </source>
</evidence>
<evidence type="ECO:0000313" key="2">
    <source>
        <dbReference type="EMBL" id="GLD29607.1"/>
    </source>
</evidence>
<dbReference type="EMBL" id="BRXE01000001">
    <property type="protein sequence ID" value="GLB81142.1"/>
    <property type="molecule type" value="Genomic_DNA"/>
</dbReference>
<dbReference type="Proteomes" id="UP001165663">
    <property type="component" value="Unassembled WGS sequence"/>
</dbReference>
<dbReference type="InterPro" id="IPR029058">
    <property type="entry name" value="AB_hydrolase_fold"/>
</dbReference>
<dbReference type="Gene3D" id="3.40.50.1820">
    <property type="entry name" value="alpha/beta hydrolase"/>
    <property type="match status" value="1"/>
</dbReference>
<dbReference type="EMBL" id="BRZI01000006">
    <property type="protein sequence ID" value="GLD29607.1"/>
    <property type="molecule type" value="Genomic_DNA"/>
</dbReference>
<gene>
    <name evidence="2" type="ORF">Mkiyose1413_14900</name>
    <name evidence="1" type="ORF">SRL2020028_03980</name>
</gene>
<reference evidence="2" key="1">
    <citation type="submission" date="2022-08" db="EMBL/GenBank/DDBJ databases">
        <title>Mycobacterium kiyosense sp. nov., scotochromogenic slow-glowing species isolated from respiratory specimens.</title>
        <authorList>
            <person name="Fukano H."/>
            <person name="Kazumi Y."/>
            <person name="Sakagami N."/>
            <person name="Ato M."/>
            <person name="Mitarai S."/>
            <person name="Hoshino Y."/>
        </authorList>
    </citation>
    <scope>NUCLEOTIDE SEQUENCE</scope>
    <source>
        <strain evidence="2">1413</strain>
        <strain evidence="1">SRL2020-028</strain>
    </source>
</reference>
<sequence>MLELIARGSATEHHRIPLLLHGSWHGAWCWDEHFLGYLADRGYACHALSVRGHGACSPSTWSNPNGLIGSPRWSSALKSTPFLPHEIGYTATLFGVEPELFRDMGRDMMLETGWQAVAERIDNWLTTHRF</sequence>
<keyword evidence="3" id="KW-1185">Reference proteome</keyword>
<dbReference type="GeneID" id="83632212"/>
<dbReference type="Proteomes" id="UP001064782">
    <property type="component" value="Unassembled WGS sequence"/>
</dbReference>
<name>A0A9P3Q4R5_9MYCO</name>
<accession>A0A9P3Q4R5</accession>
<comment type="caution">
    <text evidence="2">The sequence shown here is derived from an EMBL/GenBank/DDBJ whole genome shotgun (WGS) entry which is preliminary data.</text>
</comment>
<dbReference type="SUPFAM" id="SSF53474">
    <property type="entry name" value="alpha/beta-Hydrolases"/>
    <property type="match status" value="1"/>
</dbReference>
<proteinExistence type="predicted"/>
<evidence type="ECO:0000313" key="3">
    <source>
        <dbReference type="Proteomes" id="UP001064782"/>
    </source>
</evidence>
<evidence type="ECO:0000313" key="1">
    <source>
        <dbReference type="EMBL" id="GLB81142.1"/>
    </source>
</evidence>
<organism evidence="2 3">
    <name type="scientific">Mycobacterium kiyosense</name>
    <dbReference type="NCBI Taxonomy" id="2871094"/>
    <lineage>
        <taxon>Bacteria</taxon>
        <taxon>Bacillati</taxon>
        <taxon>Actinomycetota</taxon>
        <taxon>Actinomycetes</taxon>
        <taxon>Mycobacteriales</taxon>
        <taxon>Mycobacteriaceae</taxon>
        <taxon>Mycobacterium</taxon>
    </lineage>
</organism>
<dbReference type="AlphaFoldDB" id="A0A9P3Q4R5"/>
<protein>
    <recommendedName>
        <fullName evidence="4">Alpha/beta hydrolase</fullName>
    </recommendedName>
</protein>